<sequence>MFAPHVGLRLFSPQSQAFSLCGSDYSSQFCVMCKMDHSWTAEINRPAPATTNSSDRKADQITILPLARLFCLIFE</sequence>
<reference evidence="1" key="1">
    <citation type="journal article" date="2023" name="G3 (Bethesda)">
        <title>A reference genome for the long-term kleptoplast-retaining sea slug Elysia crispata morphotype clarki.</title>
        <authorList>
            <person name="Eastman K.E."/>
            <person name="Pendleton A.L."/>
            <person name="Shaikh M.A."/>
            <person name="Suttiyut T."/>
            <person name="Ogas R."/>
            <person name="Tomko P."/>
            <person name="Gavelis G."/>
            <person name="Widhalm J.R."/>
            <person name="Wisecaver J.H."/>
        </authorList>
    </citation>
    <scope>NUCLEOTIDE SEQUENCE</scope>
    <source>
        <strain evidence="1">ECLA1</strain>
    </source>
</reference>
<dbReference type="Proteomes" id="UP001283361">
    <property type="component" value="Unassembled WGS sequence"/>
</dbReference>
<protein>
    <submittedName>
        <fullName evidence="1">Uncharacterized protein</fullName>
    </submittedName>
</protein>
<dbReference type="AlphaFoldDB" id="A0AAE1AP23"/>
<accession>A0AAE1AP23</accession>
<evidence type="ECO:0000313" key="1">
    <source>
        <dbReference type="EMBL" id="KAK3791377.1"/>
    </source>
</evidence>
<evidence type="ECO:0000313" key="2">
    <source>
        <dbReference type="Proteomes" id="UP001283361"/>
    </source>
</evidence>
<gene>
    <name evidence="1" type="ORF">RRG08_012559</name>
</gene>
<organism evidence="1 2">
    <name type="scientific">Elysia crispata</name>
    <name type="common">lettuce slug</name>
    <dbReference type="NCBI Taxonomy" id="231223"/>
    <lineage>
        <taxon>Eukaryota</taxon>
        <taxon>Metazoa</taxon>
        <taxon>Spiralia</taxon>
        <taxon>Lophotrochozoa</taxon>
        <taxon>Mollusca</taxon>
        <taxon>Gastropoda</taxon>
        <taxon>Heterobranchia</taxon>
        <taxon>Euthyneura</taxon>
        <taxon>Panpulmonata</taxon>
        <taxon>Sacoglossa</taxon>
        <taxon>Placobranchoidea</taxon>
        <taxon>Plakobranchidae</taxon>
        <taxon>Elysia</taxon>
    </lineage>
</organism>
<name>A0AAE1AP23_9GAST</name>
<comment type="caution">
    <text evidence="1">The sequence shown here is derived from an EMBL/GenBank/DDBJ whole genome shotgun (WGS) entry which is preliminary data.</text>
</comment>
<proteinExistence type="predicted"/>
<keyword evidence="2" id="KW-1185">Reference proteome</keyword>
<dbReference type="EMBL" id="JAWDGP010001473">
    <property type="protein sequence ID" value="KAK3791377.1"/>
    <property type="molecule type" value="Genomic_DNA"/>
</dbReference>